<feature type="compositionally biased region" description="Basic and acidic residues" evidence="1">
    <location>
        <begin position="113"/>
        <end position="134"/>
    </location>
</feature>
<organism evidence="2 3">
    <name type="scientific">Aduncisulcus paluster</name>
    <dbReference type="NCBI Taxonomy" id="2918883"/>
    <lineage>
        <taxon>Eukaryota</taxon>
        <taxon>Metamonada</taxon>
        <taxon>Carpediemonas-like organisms</taxon>
        <taxon>Aduncisulcus</taxon>
    </lineage>
</organism>
<evidence type="ECO:0000313" key="3">
    <source>
        <dbReference type="Proteomes" id="UP001057375"/>
    </source>
</evidence>
<dbReference type="InterPro" id="IPR009060">
    <property type="entry name" value="UBA-like_sf"/>
</dbReference>
<dbReference type="EMBL" id="BQXS01010934">
    <property type="protein sequence ID" value="GKT35159.1"/>
    <property type="molecule type" value="Genomic_DNA"/>
</dbReference>
<keyword evidence="3" id="KW-1185">Reference proteome</keyword>
<protein>
    <submittedName>
        <fullName evidence="2">Uncharacterized protein</fullName>
    </submittedName>
</protein>
<name>A0ABQ5KUQ7_9EUKA</name>
<evidence type="ECO:0000313" key="2">
    <source>
        <dbReference type="EMBL" id="GKT35159.1"/>
    </source>
</evidence>
<gene>
    <name evidence="2" type="ORF">ADUPG1_008375</name>
</gene>
<reference evidence="2" key="1">
    <citation type="submission" date="2022-03" db="EMBL/GenBank/DDBJ databases">
        <title>Draft genome sequence of Aduncisulcus paluster, a free-living microaerophilic Fornicata.</title>
        <authorList>
            <person name="Yuyama I."/>
            <person name="Kume K."/>
            <person name="Tamura T."/>
            <person name="Inagaki Y."/>
            <person name="Hashimoto T."/>
        </authorList>
    </citation>
    <scope>NUCLEOTIDE SEQUENCE</scope>
    <source>
        <strain evidence="2">NY0171</strain>
    </source>
</reference>
<dbReference type="Gene3D" id="1.10.8.10">
    <property type="entry name" value="DNA helicase RuvA subunit, C-terminal domain"/>
    <property type="match status" value="1"/>
</dbReference>
<accession>A0ABQ5KUQ7</accession>
<feature type="compositionally biased region" description="Basic and acidic residues" evidence="1">
    <location>
        <begin position="79"/>
        <end position="91"/>
    </location>
</feature>
<feature type="region of interest" description="Disordered" evidence="1">
    <location>
        <begin position="69"/>
        <end position="265"/>
    </location>
</feature>
<dbReference type="Pfam" id="PF14555">
    <property type="entry name" value="UBA_4"/>
    <property type="match status" value="1"/>
</dbReference>
<dbReference type="CDD" id="cd14348">
    <property type="entry name" value="UBA_p47"/>
    <property type="match status" value="1"/>
</dbReference>
<sequence>MEIPKISGFESRSGSGLDAKKEAQFLKQVSDVTHLAQDYARFLLEDCNWNVEKAIQTFYDHPEKYRFKEVKKRGQSSTSEEKQVRGRDRRSTGKRYSHSAPFRPYKASSIDQPSEKYDDGSSTHEKPYVAEKPRAHVVPITEKSLKNVSGWGSFNPLVDKPAPKPVPKREPRRKPVSQPKPEKKPEVKHDIPEKIEELKVEEPVVKDIEEPIVETPIELPEEKKEEELVTLPEEKEELPEEKVEPEEEEEEEEERRRGRRGRTGD</sequence>
<feature type="compositionally biased region" description="Basic and acidic residues" evidence="1">
    <location>
        <begin position="180"/>
        <end position="209"/>
    </location>
</feature>
<dbReference type="SUPFAM" id="SSF46934">
    <property type="entry name" value="UBA-like"/>
    <property type="match status" value="1"/>
</dbReference>
<dbReference type="Proteomes" id="UP001057375">
    <property type="component" value="Unassembled WGS sequence"/>
</dbReference>
<feature type="compositionally biased region" description="Acidic residues" evidence="1">
    <location>
        <begin position="234"/>
        <end position="253"/>
    </location>
</feature>
<evidence type="ECO:0000256" key="1">
    <source>
        <dbReference type="SAM" id="MobiDB-lite"/>
    </source>
</evidence>
<proteinExistence type="predicted"/>
<comment type="caution">
    <text evidence="2">The sequence shown here is derived from an EMBL/GenBank/DDBJ whole genome shotgun (WGS) entry which is preliminary data.</text>
</comment>